<accession>A0A4P9X3N3</accession>
<feature type="compositionally biased region" description="Low complexity" evidence="1">
    <location>
        <begin position="167"/>
        <end position="179"/>
    </location>
</feature>
<reference evidence="3" key="1">
    <citation type="journal article" date="2018" name="Nat. Microbiol.">
        <title>Leveraging single-cell genomics to expand the fungal tree of life.</title>
        <authorList>
            <person name="Ahrendt S.R."/>
            <person name="Quandt C.A."/>
            <person name="Ciobanu D."/>
            <person name="Clum A."/>
            <person name="Salamov A."/>
            <person name="Andreopoulos B."/>
            <person name="Cheng J.F."/>
            <person name="Woyke T."/>
            <person name="Pelin A."/>
            <person name="Henrissat B."/>
            <person name="Reynolds N.K."/>
            <person name="Benny G.L."/>
            <person name="Smith M.E."/>
            <person name="James T.Y."/>
            <person name="Grigoriev I.V."/>
        </authorList>
    </citation>
    <scope>NUCLEOTIDE SEQUENCE [LARGE SCALE GENOMIC DNA]</scope>
    <source>
        <strain evidence="3">ATCC 52028</strain>
    </source>
</reference>
<keyword evidence="3" id="KW-1185">Reference proteome</keyword>
<dbReference type="EMBL" id="ML014269">
    <property type="protein sequence ID" value="RKO99630.1"/>
    <property type="molecule type" value="Genomic_DNA"/>
</dbReference>
<dbReference type="Proteomes" id="UP000274922">
    <property type="component" value="Unassembled WGS sequence"/>
</dbReference>
<dbReference type="AlphaFoldDB" id="A0A4P9X3N3"/>
<name>A0A4P9X3N3_9FUNG</name>
<evidence type="ECO:0000313" key="2">
    <source>
        <dbReference type="EMBL" id="RKO99630.1"/>
    </source>
</evidence>
<evidence type="ECO:0000256" key="1">
    <source>
        <dbReference type="SAM" id="MobiDB-lite"/>
    </source>
</evidence>
<evidence type="ECO:0000313" key="3">
    <source>
        <dbReference type="Proteomes" id="UP000274922"/>
    </source>
</evidence>
<organism evidence="2 3">
    <name type="scientific">Caulochytrium protostelioides</name>
    <dbReference type="NCBI Taxonomy" id="1555241"/>
    <lineage>
        <taxon>Eukaryota</taxon>
        <taxon>Fungi</taxon>
        <taxon>Fungi incertae sedis</taxon>
        <taxon>Chytridiomycota</taxon>
        <taxon>Chytridiomycota incertae sedis</taxon>
        <taxon>Chytridiomycetes</taxon>
        <taxon>Caulochytriales</taxon>
        <taxon>Caulochytriaceae</taxon>
        <taxon>Caulochytrium</taxon>
    </lineage>
</organism>
<feature type="region of interest" description="Disordered" evidence="1">
    <location>
        <begin position="357"/>
        <end position="392"/>
    </location>
</feature>
<feature type="compositionally biased region" description="Basic and acidic residues" evidence="1">
    <location>
        <begin position="372"/>
        <end position="388"/>
    </location>
</feature>
<protein>
    <submittedName>
        <fullName evidence="2">Uncharacterized protein</fullName>
    </submittedName>
</protein>
<sequence length="797" mass="88273">MESISHENRHGDSGFDELLDLNQRILSPDAAAREYALLQLSDFLADPRFSPASRRVALLKLADLWEALDNPSRRLLLGVIHRHIAQFESLEPVHMEASVDRLGRVLTSNDVWARALTLQALQMLAAPLKRMSLAPSLRDIQTWTRAARASTSALERQAAVHPTRQRSSGATSTTASSPAIGDRFQADSVADQSAAVPMLRDGHRILTARGCPQRRRGADAPDGPTQRQRLEQLRVHFMASPSACSAERMASLVVFLRRARGLYRRAAAETLLAASPHFQPAWFDRADWPDLFDWLSRQIGPTWNGVRTLELLLRWVPPLVACGRIQAHYIADTKALCDRVYWVSRDVLLVYVGAADSPRSRDPTTTGTAGPSDRDERPSASPPGDDRGFVAAEPPDRAQFAARLIQLIRAVKAPPDVATWEALLFELTVKSAHPMFFLVRLGQTDAAFSTSVSCRRLRALWRVHEVVSDPVFSGLDLAKRVPDLDPDVASHLTRSLVYTSSERPPPPDQHDVFFQRAARSVALWKERASSDAFVAWHVYQMIPRLLADRHFALVTALVANDVVPALSSDWSHDWMSCLRHVCCAEEALEQLLRHEAASDLSYWAANPDVLTAVDLEVLAPWAHAISSASVASSRVAPKPRSPHLRRCDDRISGSGDTPVAIAWLVARRDLFTTAMAALRLPCVNVHSMSSVQRVTWHSMTQRMNGLIAAFQALSAQYREMGTLPPFDHASDQALCTWWATTAADFAAALQQRVVYLAPERGSPSLSAASRKPETSLVHRVVHAFQSLPPLPLCFLLH</sequence>
<feature type="region of interest" description="Disordered" evidence="1">
    <location>
        <begin position="153"/>
        <end position="180"/>
    </location>
</feature>
<gene>
    <name evidence="2" type="ORF">CXG81DRAFT_20300</name>
</gene>
<proteinExistence type="predicted"/>